<proteinExistence type="inferred from homology"/>
<dbReference type="RefSeq" id="WP_261937048.1">
    <property type="nucleotide sequence ID" value="NZ_AP018818.1"/>
</dbReference>
<accession>A0ABN5WIQ3</accession>
<dbReference type="NCBIfam" id="TIGR00180">
    <property type="entry name" value="parB_part"/>
    <property type="match status" value="1"/>
</dbReference>
<name>A0ABN5WIQ3_9SPHN</name>
<evidence type="ECO:0000313" key="4">
    <source>
        <dbReference type="Proteomes" id="UP001059971"/>
    </source>
</evidence>
<dbReference type="InterPro" id="IPR003115">
    <property type="entry name" value="ParB_N"/>
</dbReference>
<evidence type="ECO:0000313" key="3">
    <source>
        <dbReference type="EMBL" id="BBF72194.1"/>
    </source>
</evidence>
<dbReference type="SUPFAM" id="SSF110849">
    <property type="entry name" value="ParB/Sulfiredoxin"/>
    <property type="match status" value="1"/>
</dbReference>
<comment type="similarity">
    <text evidence="1">Belongs to the ParB family.</text>
</comment>
<dbReference type="PANTHER" id="PTHR33375:SF1">
    <property type="entry name" value="CHROMOSOME-PARTITIONING PROTEIN PARB-RELATED"/>
    <property type="match status" value="1"/>
</dbReference>
<sequence>MSRRSLISEALAAVANEPTPLAPTEADATAAAAGRVNFTNKRLEAFGEAARIVKRPTIRLKPAECSIWPGNARDYTLLDEHRLRSLIDSILAEGGNRIPAVVRRTPNGPLPYELVTGTRRHWAISWLNSNHYPDIDLIAIIEDLDDEAAFRLADIENREREDISDLERGLNYKAAVDRFYGGVQLRMAERLKISKSQLSRYIALTDIPPFLVSAFHSPMDLQAKYGEKLLPLLRDPASRTKLEAAADQIASEQSFRRSGDEQPISGVEVMGRLLKAVTVKGRVQKASIAAGNGKAIGEVVKDQQKILTLSLTPSDLSTDAILEALRPVIDAARIRNAKRR</sequence>
<dbReference type="SMART" id="SM00470">
    <property type="entry name" value="ParB"/>
    <property type="match status" value="1"/>
</dbReference>
<reference evidence="3" key="1">
    <citation type="submission" date="2018-07" db="EMBL/GenBank/DDBJ databases">
        <title>Complete genome sequence of Sphingomonas bisphenolicum strain AO1, a bisphenol A degradative bacterium isolated from Japanese farm field.</title>
        <authorList>
            <person name="Murakami M."/>
            <person name="Koh M."/>
            <person name="Koba S."/>
            <person name="Matsumura Y."/>
        </authorList>
    </citation>
    <scope>NUCLEOTIDE SEQUENCE</scope>
    <source>
        <strain evidence="3">AO1</strain>
    </source>
</reference>
<gene>
    <name evidence="3" type="ORF">SBA_ch2_7270</name>
</gene>
<dbReference type="InterPro" id="IPR004437">
    <property type="entry name" value="ParB/RepB/Spo0J"/>
</dbReference>
<dbReference type="InterPro" id="IPR040873">
    <property type="entry name" value="SoPB_HTH"/>
</dbReference>
<dbReference type="Pfam" id="PF18090">
    <property type="entry name" value="SoPB_HTH"/>
    <property type="match status" value="1"/>
</dbReference>
<dbReference type="Gene3D" id="3.90.1530.10">
    <property type="entry name" value="Conserved hypothetical protein from pyrococcus furiosus pfu- 392566-001, ParB domain"/>
    <property type="match status" value="1"/>
</dbReference>
<dbReference type="Gene3D" id="1.10.10.2830">
    <property type="match status" value="1"/>
</dbReference>
<feature type="domain" description="ParB-like N-terminal" evidence="2">
    <location>
        <begin position="58"/>
        <end position="158"/>
    </location>
</feature>
<dbReference type="EMBL" id="AP018818">
    <property type="protein sequence ID" value="BBF72194.1"/>
    <property type="molecule type" value="Genomic_DNA"/>
</dbReference>
<keyword evidence="4" id="KW-1185">Reference proteome</keyword>
<dbReference type="Proteomes" id="UP001059971">
    <property type="component" value="Chromosome 2"/>
</dbReference>
<dbReference type="InterPro" id="IPR036086">
    <property type="entry name" value="ParB/Sulfiredoxin_sf"/>
</dbReference>
<dbReference type="PANTHER" id="PTHR33375">
    <property type="entry name" value="CHROMOSOME-PARTITIONING PROTEIN PARB-RELATED"/>
    <property type="match status" value="1"/>
</dbReference>
<evidence type="ECO:0000259" key="2">
    <source>
        <dbReference type="SMART" id="SM00470"/>
    </source>
</evidence>
<protein>
    <recommendedName>
        <fullName evidence="2">ParB-like N-terminal domain-containing protein</fullName>
    </recommendedName>
</protein>
<organism evidence="3 4">
    <name type="scientific">Sphingomonas bisphenolicum</name>
    <dbReference type="NCBI Taxonomy" id="296544"/>
    <lineage>
        <taxon>Bacteria</taxon>
        <taxon>Pseudomonadati</taxon>
        <taxon>Pseudomonadota</taxon>
        <taxon>Alphaproteobacteria</taxon>
        <taxon>Sphingomonadales</taxon>
        <taxon>Sphingomonadaceae</taxon>
        <taxon>Sphingomonas</taxon>
    </lineage>
</organism>
<dbReference type="SUPFAM" id="SSF109709">
    <property type="entry name" value="KorB DNA-binding domain-like"/>
    <property type="match status" value="1"/>
</dbReference>
<evidence type="ECO:0000256" key="1">
    <source>
        <dbReference type="ARBA" id="ARBA00006295"/>
    </source>
</evidence>
<dbReference type="InterPro" id="IPR050336">
    <property type="entry name" value="Chromosome_partition/occlusion"/>
</dbReference>